<dbReference type="Pfam" id="PF01048">
    <property type="entry name" value="PNP_UDP_1"/>
    <property type="match status" value="1"/>
</dbReference>
<dbReference type="SUPFAM" id="SSF53167">
    <property type="entry name" value="Purine and uridine phosphorylases"/>
    <property type="match status" value="1"/>
</dbReference>
<dbReference type="RefSeq" id="WP_117118024.1">
    <property type="nucleotide sequence ID" value="NZ_BFBY01000003.1"/>
</dbReference>
<evidence type="ECO:0000256" key="5">
    <source>
        <dbReference type="ARBA" id="ARBA00023167"/>
    </source>
</evidence>
<gene>
    <name evidence="7" type="ORF">LrDSM24759_05950</name>
</gene>
<dbReference type="GO" id="GO:0005829">
    <property type="term" value="C:cytosol"/>
    <property type="evidence" value="ECO:0007669"/>
    <property type="project" value="TreeGrafter"/>
</dbReference>
<dbReference type="CDD" id="cd09008">
    <property type="entry name" value="MTAN"/>
    <property type="match status" value="1"/>
</dbReference>
<dbReference type="GO" id="GO:0009164">
    <property type="term" value="P:nucleoside catabolic process"/>
    <property type="evidence" value="ECO:0007669"/>
    <property type="project" value="InterPro"/>
</dbReference>
<sequence>MKVAIIVPMAEEAEYYGQHFHSDNKKMFGSTAFEHFSVNGNDVYIGLSGIGKVNAAMNLTALLANEDIDLIFMTGSAGSMQEDVHQKDLILPNAFTYHDAHNTRAGNYVEGQIPQEPAQFELNSSARQAFLNYLKENNIDFKEGLIVTGDSFIASNEQKDEIKKNFPNALGVEMEGAAFAQVAHKFNVPLVALRAISDNGDEGADEDFDTFVKEVGQKAATIISSYLEKEVLN</sequence>
<evidence type="ECO:0000259" key="6">
    <source>
        <dbReference type="Pfam" id="PF01048"/>
    </source>
</evidence>
<evidence type="ECO:0000313" key="7">
    <source>
        <dbReference type="EMBL" id="GBG04681.1"/>
    </source>
</evidence>
<keyword evidence="3" id="KW-0028">Amino-acid biosynthesis</keyword>
<feature type="domain" description="Nucleoside phosphorylase" evidence="6">
    <location>
        <begin position="2"/>
        <end position="227"/>
    </location>
</feature>
<dbReference type="PANTHER" id="PTHR46832">
    <property type="entry name" value="5'-METHYLTHIOADENOSINE/S-ADENOSYLHOMOCYSTEINE NUCLEOSIDASE"/>
    <property type="match status" value="1"/>
</dbReference>
<dbReference type="GO" id="GO:0019284">
    <property type="term" value="P:L-methionine salvage from S-adenosylmethionine"/>
    <property type="evidence" value="ECO:0007669"/>
    <property type="project" value="TreeGrafter"/>
</dbReference>
<evidence type="ECO:0000313" key="8">
    <source>
        <dbReference type="Proteomes" id="UP000257317"/>
    </source>
</evidence>
<evidence type="ECO:0000256" key="2">
    <source>
        <dbReference type="ARBA" id="ARBA00011974"/>
    </source>
</evidence>
<dbReference type="InterPro" id="IPR010049">
    <property type="entry name" value="MTA_SAH_Nsdase"/>
</dbReference>
<comment type="pathway">
    <text evidence="1">Amino-acid biosynthesis; L-methionine biosynthesis via salvage pathway; S-methyl-5-thio-alpha-D-ribose 1-phosphate from S-methyl-5'-thioadenosine (hydrolase route): step 1/2.</text>
</comment>
<keyword evidence="8" id="KW-1185">Reference proteome</keyword>
<accession>A0A2Z6T7K8</accession>
<dbReference type="OrthoDB" id="9792278at2"/>
<dbReference type="Proteomes" id="UP000257317">
    <property type="component" value="Unassembled WGS sequence"/>
</dbReference>
<dbReference type="EMBL" id="BFBY01000003">
    <property type="protein sequence ID" value="GBG04681.1"/>
    <property type="molecule type" value="Genomic_DNA"/>
</dbReference>
<evidence type="ECO:0000256" key="1">
    <source>
        <dbReference type="ARBA" id="ARBA00004945"/>
    </source>
</evidence>
<keyword evidence="5" id="KW-0486">Methionine biosynthesis</keyword>
<dbReference type="AlphaFoldDB" id="A0A2Z6T7K8"/>
<evidence type="ECO:0000256" key="3">
    <source>
        <dbReference type="ARBA" id="ARBA00022605"/>
    </source>
</evidence>
<dbReference type="InterPro" id="IPR000845">
    <property type="entry name" value="Nucleoside_phosphorylase_d"/>
</dbReference>
<dbReference type="EC" id="3.2.2.9" evidence="2"/>
<comment type="caution">
    <text evidence="7">The sequence shown here is derived from an EMBL/GenBank/DDBJ whole genome shotgun (WGS) entry which is preliminary data.</text>
</comment>
<reference evidence="8" key="1">
    <citation type="submission" date="2018-03" db="EMBL/GenBank/DDBJ databases">
        <title>New taxa in the Lactobacillus gasseri group.</title>
        <authorList>
            <person name="Tanizawa Y."/>
            <person name="Tohno M."/>
            <person name="Endo A."/>
            <person name="Arita M."/>
        </authorList>
    </citation>
    <scope>NUCLEOTIDE SEQUENCE [LARGE SCALE GENOMIC DNA]</scope>
    <source>
        <strain evidence="8">DSM 24759</strain>
    </source>
</reference>
<dbReference type="NCBIfam" id="TIGR01704">
    <property type="entry name" value="MTA_SAH-Nsdase"/>
    <property type="match status" value="1"/>
</dbReference>
<dbReference type="GO" id="GO:0008930">
    <property type="term" value="F:methylthioadenosine nucleosidase activity"/>
    <property type="evidence" value="ECO:0007669"/>
    <property type="project" value="InterPro"/>
</dbReference>
<dbReference type="NCBIfam" id="NF004079">
    <property type="entry name" value="PRK05584.1"/>
    <property type="match status" value="1"/>
</dbReference>
<dbReference type="GO" id="GO:0008782">
    <property type="term" value="F:adenosylhomocysteine nucleosidase activity"/>
    <property type="evidence" value="ECO:0007669"/>
    <property type="project" value="UniProtKB-EC"/>
</dbReference>
<dbReference type="GO" id="GO:0019509">
    <property type="term" value="P:L-methionine salvage from methylthioadenosine"/>
    <property type="evidence" value="ECO:0007669"/>
    <property type="project" value="UniProtKB-UniPathway"/>
</dbReference>
<protein>
    <recommendedName>
        <fullName evidence="2">adenosylhomocysteine nucleosidase</fullName>
        <ecNumber evidence="2">3.2.2.9</ecNumber>
    </recommendedName>
</protein>
<keyword evidence="4" id="KW-0378">Hydrolase</keyword>
<dbReference type="InterPro" id="IPR035994">
    <property type="entry name" value="Nucleoside_phosphorylase_sf"/>
</dbReference>
<organism evidence="7 8">
    <name type="scientific">Lactobacillus rodentium</name>
    <dbReference type="NCBI Taxonomy" id="947835"/>
    <lineage>
        <taxon>Bacteria</taxon>
        <taxon>Bacillati</taxon>
        <taxon>Bacillota</taxon>
        <taxon>Bacilli</taxon>
        <taxon>Lactobacillales</taxon>
        <taxon>Lactobacillaceae</taxon>
        <taxon>Lactobacillus</taxon>
    </lineage>
</organism>
<dbReference type="Gene3D" id="3.40.50.1580">
    <property type="entry name" value="Nucleoside phosphorylase domain"/>
    <property type="match status" value="1"/>
</dbReference>
<dbReference type="PANTHER" id="PTHR46832:SF1">
    <property type="entry name" value="5'-METHYLTHIOADENOSINE_S-ADENOSYLHOMOCYSTEINE NUCLEOSIDASE"/>
    <property type="match status" value="1"/>
</dbReference>
<name>A0A2Z6T7K8_9LACO</name>
<dbReference type="UniPathway" id="UPA00904">
    <property type="reaction ID" value="UER00871"/>
</dbReference>
<evidence type="ECO:0000256" key="4">
    <source>
        <dbReference type="ARBA" id="ARBA00022801"/>
    </source>
</evidence>
<proteinExistence type="predicted"/>